<dbReference type="InterPro" id="IPR002725">
    <property type="entry name" value="YgjP-like_metallopeptidase"/>
</dbReference>
<feature type="domain" description="YgjP-like metallopeptidase" evidence="1">
    <location>
        <begin position="25"/>
        <end position="221"/>
    </location>
</feature>
<evidence type="ECO:0000259" key="1">
    <source>
        <dbReference type="Pfam" id="PF01863"/>
    </source>
</evidence>
<sequence>MEEKVLGIASGTETDVRVRRDPRARRLTLRLDARGEPVLTAPPGVGARRLQAFLDTHRDWLAAQIAARPAPVAFVPGAEIPVLGEPRVIRHDGPRGRPAELSGGALLVRGPADAVPRRVGAFLRALARDRLAAAANAHAAALEAPLNAIRLSDPKSRWGSCSSRGVLSFSWRLVFTPSAVLDYVAAHEVAHLHEMNHGPRFWALVERRVPDWKRHRDWLKREGAGLHRYGRTAGRNDGR</sequence>
<dbReference type="Pfam" id="PF01863">
    <property type="entry name" value="YgjP-like"/>
    <property type="match status" value="1"/>
</dbReference>
<accession>A0A9J6PBA4</accession>
<comment type="caution">
    <text evidence="2">The sequence shown here is derived from an EMBL/GenBank/DDBJ whole genome shotgun (WGS) entry which is preliminary data.</text>
</comment>
<reference evidence="2" key="1">
    <citation type="submission" date="2022-06" db="EMBL/GenBank/DDBJ databases">
        <title>Isolation and Genomics of Futiania mangrovii gen. nov., sp. nov., a Rare and Metabolically-versatile member in the Class Alphaproteobacteria.</title>
        <authorList>
            <person name="Liu L."/>
            <person name="Huang W.-C."/>
            <person name="Pan J."/>
            <person name="Li J."/>
            <person name="Huang Y."/>
            <person name="Du H."/>
            <person name="Liu Y."/>
            <person name="Li M."/>
        </authorList>
    </citation>
    <scope>NUCLEOTIDE SEQUENCE</scope>
    <source>
        <strain evidence="2">FT118</strain>
    </source>
</reference>
<protein>
    <submittedName>
        <fullName evidence="2">M48 family metallopeptidase</fullName>
    </submittedName>
</protein>
<name>A0A9J6PBA4_9PROT</name>
<dbReference type="PANTHER" id="PTHR30399">
    <property type="entry name" value="UNCHARACTERIZED PROTEIN YGJP"/>
    <property type="match status" value="1"/>
</dbReference>
<dbReference type="Proteomes" id="UP001055804">
    <property type="component" value="Unassembled WGS sequence"/>
</dbReference>
<dbReference type="EMBL" id="JAMZFT010000002">
    <property type="protein sequence ID" value="MCP1336461.1"/>
    <property type="molecule type" value="Genomic_DNA"/>
</dbReference>
<proteinExistence type="predicted"/>
<dbReference type="PANTHER" id="PTHR30399:SF1">
    <property type="entry name" value="UTP PYROPHOSPHATASE"/>
    <property type="match status" value="1"/>
</dbReference>
<gene>
    <name evidence="2" type="ORF">NJQ99_08590</name>
</gene>
<dbReference type="CDD" id="cd07344">
    <property type="entry name" value="M48_yhfN_like"/>
    <property type="match status" value="1"/>
</dbReference>
<dbReference type="RefSeq" id="WP_269332420.1">
    <property type="nucleotide sequence ID" value="NZ_JAMZFT010000002.1"/>
</dbReference>
<dbReference type="Gene3D" id="3.30.2010.10">
    <property type="entry name" value="Metalloproteases ('zincins'), catalytic domain"/>
    <property type="match status" value="1"/>
</dbReference>
<evidence type="ECO:0000313" key="3">
    <source>
        <dbReference type="Proteomes" id="UP001055804"/>
    </source>
</evidence>
<dbReference type="AlphaFoldDB" id="A0A9J6PBA4"/>
<dbReference type="InterPro" id="IPR053136">
    <property type="entry name" value="UTP_pyrophosphatase-like"/>
</dbReference>
<keyword evidence="3" id="KW-1185">Reference proteome</keyword>
<evidence type="ECO:0000313" key="2">
    <source>
        <dbReference type="EMBL" id="MCP1336461.1"/>
    </source>
</evidence>
<organism evidence="2 3">
    <name type="scientific">Futiania mangrovi</name>
    <dbReference type="NCBI Taxonomy" id="2959716"/>
    <lineage>
        <taxon>Bacteria</taxon>
        <taxon>Pseudomonadati</taxon>
        <taxon>Pseudomonadota</taxon>
        <taxon>Alphaproteobacteria</taxon>
        <taxon>Futianiales</taxon>
        <taxon>Futianiaceae</taxon>
        <taxon>Futiania</taxon>
    </lineage>
</organism>